<evidence type="ECO:0000313" key="3">
    <source>
        <dbReference type="Proteomes" id="UP000054270"/>
    </source>
</evidence>
<feature type="compositionally biased region" description="Polar residues" evidence="1">
    <location>
        <begin position="45"/>
        <end position="55"/>
    </location>
</feature>
<proteinExistence type="predicted"/>
<dbReference type="EMBL" id="KN817529">
    <property type="protein sequence ID" value="KJA26039.1"/>
    <property type="molecule type" value="Genomic_DNA"/>
</dbReference>
<accession>A0A0D2P553</accession>
<dbReference type="Proteomes" id="UP000054270">
    <property type="component" value="Unassembled WGS sequence"/>
</dbReference>
<name>A0A0D2P553_HYPSF</name>
<gene>
    <name evidence="2" type="ORF">HYPSUDRAFT_199270</name>
</gene>
<dbReference type="AlphaFoldDB" id="A0A0D2P553"/>
<keyword evidence="3" id="KW-1185">Reference proteome</keyword>
<organism evidence="2 3">
    <name type="scientific">Hypholoma sublateritium (strain FD-334 SS-4)</name>
    <dbReference type="NCBI Taxonomy" id="945553"/>
    <lineage>
        <taxon>Eukaryota</taxon>
        <taxon>Fungi</taxon>
        <taxon>Dikarya</taxon>
        <taxon>Basidiomycota</taxon>
        <taxon>Agaricomycotina</taxon>
        <taxon>Agaricomycetes</taxon>
        <taxon>Agaricomycetidae</taxon>
        <taxon>Agaricales</taxon>
        <taxon>Agaricineae</taxon>
        <taxon>Strophariaceae</taxon>
        <taxon>Hypholoma</taxon>
    </lineage>
</organism>
<evidence type="ECO:0000313" key="2">
    <source>
        <dbReference type="EMBL" id="KJA26039.1"/>
    </source>
</evidence>
<feature type="region of interest" description="Disordered" evidence="1">
    <location>
        <begin position="728"/>
        <end position="764"/>
    </location>
</feature>
<reference evidence="3" key="1">
    <citation type="submission" date="2014-04" db="EMBL/GenBank/DDBJ databases">
        <title>Evolutionary Origins and Diversification of the Mycorrhizal Mutualists.</title>
        <authorList>
            <consortium name="DOE Joint Genome Institute"/>
            <consortium name="Mycorrhizal Genomics Consortium"/>
            <person name="Kohler A."/>
            <person name="Kuo A."/>
            <person name="Nagy L.G."/>
            <person name="Floudas D."/>
            <person name="Copeland A."/>
            <person name="Barry K.W."/>
            <person name="Cichocki N."/>
            <person name="Veneault-Fourrey C."/>
            <person name="LaButti K."/>
            <person name="Lindquist E.A."/>
            <person name="Lipzen A."/>
            <person name="Lundell T."/>
            <person name="Morin E."/>
            <person name="Murat C."/>
            <person name="Riley R."/>
            <person name="Ohm R."/>
            <person name="Sun H."/>
            <person name="Tunlid A."/>
            <person name="Henrissat B."/>
            <person name="Grigoriev I.V."/>
            <person name="Hibbett D.S."/>
            <person name="Martin F."/>
        </authorList>
    </citation>
    <scope>NUCLEOTIDE SEQUENCE [LARGE SCALE GENOMIC DNA]</scope>
    <source>
        <strain evidence="3">FD-334 SS-4</strain>
    </source>
</reference>
<protein>
    <submittedName>
        <fullName evidence="2">Uncharacterized protein</fullName>
    </submittedName>
</protein>
<sequence>MNPFVAYMQYLASVEEDAAARRSIHSPASNAHGVPPGEAHELDGSASSPCSPLVMSSPSLPQELLDFSTQDSSHPEAPALSALFQPSGSALPNMSPGLEHYQLTFAHFKQQPPSEACAPSFESTVYTLADEALNLTPTRLLKERAPLEVLEQAFSLLTDAREAVTLRSSIVLTEIGFQLEEIRTKLRIYDSDVQTLAACVLLALRSDRNTTSTVAVSADTTVSVSQRKYVEIPIAQGQLTISNTTKEITAMYYHPYHLPPLGDNTSSDVVTDIATATCVHDIYVEQNSGFAFETIPPQPERKNYEFMTEYPTNPHPNAPHPYPVHLVFNEGTGHPTRNIYELHGHWRHVLDTMTIIVAYQQVTICRPVFETAFSNFVSGDPYDIVTIKEVWSLLSLLLDVVLESVCTKFLSGESSTHSASQHAEQILVGIGFSVKPFLDLYMGIYRSAIFSHLIGRLNMVNIPICLFATMDEIVNDVGGLYLYYLVRDFVTLAQDTIISRIEQDTLRVFGHHDICTLRFPDALDYHMLSLSQLHSIAFNPLISALFLAGTVEKTLDSLELADYVIVAPARNRLYCCAGVHKLTQSLFNTITSDVVIHAYFKRHGHMVLTAEIFGFASTVVMFHLQSIRTGLLAGRTHPIVDPAFRIRGVNGQFTPIFLTVWGVHSETLRGFGMMESSASLPGIDFPFTAAVPATGSLAPVGLHTPSPIIRRQRSMVNLVSDSLGYFNRSPSDKSSPRAGATASASGSPLPFSAATRPPTTPHSLVRSVKSSLQDFVNTSGLKVDSTFSDGSSRFPLLHAMALQRAKKLSQM</sequence>
<feature type="region of interest" description="Disordered" evidence="1">
    <location>
        <begin position="26"/>
        <end position="55"/>
    </location>
</feature>
<evidence type="ECO:0000256" key="1">
    <source>
        <dbReference type="SAM" id="MobiDB-lite"/>
    </source>
</evidence>